<feature type="region of interest" description="Disordered" evidence="1">
    <location>
        <begin position="399"/>
        <end position="468"/>
    </location>
</feature>
<feature type="compositionally biased region" description="Basic and acidic residues" evidence="1">
    <location>
        <begin position="427"/>
        <end position="453"/>
    </location>
</feature>
<dbReference type="EMBL" id="KZ994985">
    <property type="protein sequence ID" value="RKO91613.1"/>
    <property type="molecule type" value="Genomic_DNA"/>
</dbReference>
<evidence type="ECO:0000313" key="2">
    <source>
        <dbReference type="EMBL" id="RKO91613.1"/>
    </source>
</evidence>
<gene>
    <name evidence="2" type="ORF">BDK51DRAFT_43480</name>
</gene>
<reference evidence="3" key="1">
    <citation type="journal article" date="2018" name="Nat. Microbiol.">
        <title>Leveraging single-cell genomics to expand the fungal tree of life.</title>
        <authorList>
            <person name="Ahrendt S.R."/>
            <person name="Quandt C.A."/>
            <person name="Ciobanu D."/>
            <person name="Clum A."/>
            <person name="Salamov A."/>
            <person name="Andreopoulos B."/>
            <person name="Cheng J.F."/>
            <person name="Woyke T."/>
            <person name="Pelin A."/>
            <person name="Henrissat B."/>
            <person name="Reynolds N.K."/>
            <person name="Benny G.L."/>
            <person name="Smith M.E."/>
            <person name="James T.Y."/>
            <person name="Grigoriev I.V."/>
        </authorList>
    </citation>
    <scope>NUCLEOTIDE SEQUENCE [LARGE SCALE GENOMIC DNA]</scope>
</reference>
<keyword evidence="3" id="KW-1185">Reference proteome</keyword>
<feature type="compositionally biased region" description="Low complexity" evidence="1">
    <location>
        <begin position="210"/>
        <end position="221"/>
    </location>
</feature>
<feature type="region of interest" description="Disordered" evidence="1">
    <location>
        <begin position="194"/>
        <end position="286"/>
    </location>
</feature>
<accession>A0A4P9WIA9</accession>
<name>A0A4P9WIA9_9FUNG</name>
<feature type="compositionally biased region" description="Polar residues" evidence="1">
    <location>
        <begin position="227"/>
        <end position="246"/>
    </location>
</feature>
<feature type="region of interest" description="Disordered" evidence="1">
    <location>
        <begin position="118"/>
        <end position="146"/>
    </location>
</feature>
<dbReference type="AlphaFoldDB" id="A0A4P9WIA9"/>
<dbReference type="Proteomes" id="UP000269721">
    <property type="component" value="Unassembled WGS sequence"/>
</dbReference>
<feature type="compositionally biased region" description="Basic and acidic residues" evidence="1">
    <location>
        <begin position="538"/>
        <end position="555"/>
    </location>
</feature>
<sequence length="686" mass="73134">MQDMVEEIRRLAAGQEQTLKDAVEHGMRLAIAARADAAISLPDPTAVPFHPLNNLQRGKAAPPHRKPAGRPANVLRGGDSGNVGGAATGAGPFAFLRGGSVVAGGDRLRQGILKLVRGGSSTSATPGPSAAPVITQTPPAPATPVDAPQTIRRRAVSHHLELPTGTSRRSSYATAPDVDARRVFSDVRLAVPKKNNNDDEIMDITPPSDPASAAGSSPPASVVINASAPQGVSFSNPLEGSDSPTATDDEGEQNGGEEGDVDEEPGVEIATDSDSDDAGPGDLTLDGFLAALPRSSTRPNTTLDARVAAVAREMGKLLLSCDATHAREVDDLRAGLARLLRVQETRISAVEGGMRRAVVDDVRRREERVREEAREVKERRREVEEMIAGWEREKELARERVERGAGAKSRRADPAAGSRVEAEADVGVERSRSARGRGEGIADVKGKGKEREPAATASSSKTPKTDEGITLKATGNLHLAPGAHRDGEWTFSAAGSFTKPADSKLQEWIAEQRRMATTRRSSSIPRATPTVARRGSYRSRDAAAPETPPERERPEVVAATVPQHPHQLRRKPSQGGPTPRAAGYESPKLPRDDGSVAAAAAEPLPKKIAKRASKNHGELRALTPYFLARIFASNSFPPQNQAWSRRPGSKTTMTGSSRHWAPWLRTCRPPRGPASCCVIRVSSIRF</sequence>
<feature type="region of interest" description="Disordered" evidence="1">
    <location>
        <begin position="638"/>
        <end position="657"/>
    </location>
</feature>
<feature type="region of interest" description="Disordered" evidence="1">
    <location>
        <begin position="514"/>
        <end position="600"/>
    </location>
</feature>
<proteinExistence type="predicted"/>
<protein>
    <submittedName>
        <fullName evidence="2">Uncharacterized protein</fullName>
    </submittedName>
</protein>
<feature type="region of interest" description="Disordered" evidence="1">
    <location>
        <begin position="57"/>
        <end position="83"/>
    </location>
</feature>
<evidence type="ECO:0000256" key="1">
    <source>
        <dbReference type="SAM" id="MobiDB-lite"/>
    </source>
</evidence>
<feature type="compositionally biased region" description="Acidic residues" evidence="1">
    <location>
        <begin position="247"/>
        <end position="279"/>
    </location>
</feature>
<organism evidence="2 3">
    <name type="scientific">Blyttiomyces helicus</name>
    <dbReference type="NCBI Taxonomy" id="388810"/>
    <lineage>
        <taxon>Eukaryota</taxon>
        <taxon>Fungi</taxon>
        <taxon>Fungi incertae sedis</taxon>
        <taxon>Chytridiomycota</taxon>
        <taxon>Chytridiomycota incertae sedis</taxon>
        <taxon>Chytridiomycetes</taxon>
        <taxon>Chytridiomycetes incertae sedis</taxon>
        <taxon>Blyttiomyces</taxon>
    </lineage>
</organism>
<feature type="compositionally biased region" description="Basic and acidic residues" evidence="1">
    <location>
        <begin position="399"/>
        <end position="413"/>
    </location>
</feature>
<evidence type="ECO:0000313" key="3">
    <source>
        <dbReference type="Proteomes" id="UP000269721"/>
    </source>
</evidence>